<evidence type="ECO:0000313" key="10">
    <source>
        <dbReference type="Proteomes" id="UP001168537"/>
    </source>
</evidence>
<dbReference type="EMBL" id="JAUHJR010000054">
    <property type="protein sequence ID" value="MDN4163632.1"/>
    <property type="molecule type" value="Genomic_DNA"/>
</dbReference>
<evidence type="ECO:0000256" key="4">
    <source>
        <dbReference type="ARBA" id="ARBA00022692"/>
    </source>
</evidence>
<feature type="non-terminal residue" evidence="9">
    <location>
        <position position="101"/>
    </location>
</feature>
<evidence type="ECO:0000256" key="6">
    <source>
        <dbReference type="ARBA" id="ARBA00023136"/>
    </source>
</evidence>
<keyword evidence="10" id="KW-1185">Reference proteome</keyword>
<feature type="transmembrane region" description="Helical" evidence="7">
    <location>
        <begin position="62"/>
        <end position="83"/>
    </location>
</feature>
<feature type="domain" description="VTT" evidence="8">
    <location>
        <begin position="1"/>
        <end position="101"/>
    </location>
</feature>
<comment type="caution">
    <text evidence="7">Lacks conserved residue(s) required for the propagation of feature annotation.</text>
</comment>
<dbReference type="InterPro" id="IPR032816">
    <property type="entry name" value="VTT_dom"/>
</dbReference>
<evidence type="ECO:0000259" key="8">
    <source>
        <dbReference type="Pfam" id="PF09335"/>
    </source>
</evidence>
<comment type="similarity">
    <text evidence="2 7">Belongs to the TVP38/TMEM64 family.</text>
</comment>
<dbReference type="InterPro" id="IPR015414">
    <property type="entry name" value="TMEM64"/>
</dbReference>
<evidence type="ECO:0000256" key="2">
    <source>
        <dbReference type="ARBA" id="ARBA00008640"/>
    </source>
</evidence>
<keyword evidence="3 7" id="KW-1003">Cell membrane</keyword>
<accession>A0ABT8EZK8</accession>
<evidence type="ECO:0000256" key="7">
    <source>
        <dbReference type="RuleBase" id="RU366058"/>
    </source>
</evidence>
<sequence length="101" mass="10559">MLTAAAGLLLGFTQALALVWLAAVLGAAIAFALSRHLGQASFQNLGSDRIARLDALVAERGLVVLLALRLVPVVPFTAINYLAGLTRMSWTSYLLGPALGI</sequence>
<evidence type="ECO:0000313" key="9">
    <source>
        <dbReference type="EMBL" id="MDN4163632.1"/>
    </source>
</evidence>
<dbReference type="RefSeq" id="WP_300962972.1">
    <property type="nucleotide sequence ID" value="NZ_JAUHJR010000054.1"/>
</dbReference>
<keyword evidence="5 7" id="KW-1133">Transmembrane helix</keyword>
<gene>
    <name evidence="9" type="ORF">QWY29_19880</name>
</gene>
<protein>
    <recommendedName>
        <fullName evidence="7">TVP38/TMEM64 family membrane protein</fullName>
    </recommendedName>
</protein>
<comment type="caution">
    <text evidence="9">The sequence shown here is derived from an EMBL/GenBank/DDBJ whole genome shotgun (WGS) entry which is preliminary data.</text>
</comment>
<reference evidence="9" key="1">
    <citation type="submission" date="2023-06" db="EMBL/GenBank/DDBJ databases">
        <title>Draft genome sequence of Nocardioides sp. SOB72.</title>
        <authorList>
            <person name="Zhang G."/>
        </authorList>
    </citation>
    <scope>NUCLEOTIDE SEQUENCE</scope>
    <source>
        <strain evidence="9">SOB72</strain>
    </source>
</reference>
<keyword evidence="6 7" id="KW-0472">Membrane</keyword>
<proteinExistence type="inferred from homology"/>
<evidence type="ECO:0000256" key="5">
    <source>
        <dbReference type="ARBA" id="ARBA00022989"/>
    </source>
</evidence>
<dbReference type="Pfam" id="PF09335">
    <property type="entry name" value="VTT_dom"/>
    <property type="match status" value="1"/>
</dbReference>
<keyword evidence="4 7" id="KW-0812">Transmembrane</keyword>
<dbReference type="PANTHER" id="PTHR12677:SF59">
    <property type="entry name" value="GOLGI APPARATUS MEMBRANE PROTEIN TVP38-RELATED"/>
    <property type="match status" value="1"/>
</dbReference>
<dbReference type="PANTHER" id="PTHR12677">
    <property type="entry name" value="GOLGI APPARATUS MEMBRANE PROTEIN TVP38-RELATED"/>
    <property type="match status" value="1"/>
</dbReference>
<name>A0ABT8EZK8_9ACTN</name>
<evidence type="ECO:0000256" key="1">
    <source>
        <dbReference type="ARBA" id="ARBA00004651"/>
    </source>
</evidence>
<comment type="subcellular location">
    <subcellularLocation>
        <location evidence="1 7">Cell membrane</location>
        <topology evidence="1 7">Multi-pass membrane protein</topology>
    </subcellularLocation>
</comment>
<organism evidence="9 10">
    <name type="scientific">Nocardioides abyssi</name>
    <dbReference type="NCBI Taxonomy" id="3058370"/>
    <lineage>
        <taxon>Bacteria</taxon>
        <taxon>Bacillati</taxon>
        <taxon>Actinomycetota</taxon>
        <taxon>Actinomycetes</taxon>
        <taxon>Propionibacteriales</taxon>
        <taxon>Nocardioidaceae</taxon>
        <taxon>Nocardioides</taxon>
    </lineage>
</organism>
<evidence type="ECO:0000256" key="3">
    <source>
        <dbReference type="ARBA" id="ARBA00022475"/>
    </source>
</evidence>
<dbReference type="Proteomes" id="UP001168537">
    <property type="component" value="Unassembled WGS sequence"/>
</dbReference>